<dbReference type="HOGENOM" id="CLU_087602_1_0_11"/>
<dbReference type="OrthoDB" id="4125991at2"/>
<gene>
    <name evidence="1" type="ordered locus">TWT_398</name>
</gene>
<dbReference type="InterPro" id="IPR053977">
    <property type="entry name" value="Rv2466c-like"/>
</dbReference>
<dbReference type="EMBL" id="AE014184">
    <property type="protein sequence ID" value="AAO44495.1"/>
    <property type="molecule type" value="Genomic_DNA"/>
</dbReference>
<dbReference type="SUPFAM" id="SSF52833">
    <property type="entry name" value="Thioredoxin-like"/>
    <property type="match status" value="1"/>
</dbReference>
<dbReference type="Pfam" id="PF22234">
    <property type="entry name" value="Rv2466c-like"/>
    <property type="match status" value="1"/>
</dbReference>
<proteinExistence type="predicted"/>
<keyword evidence="2" id="KW-1185">Reference proteome</keyword>
<evidence type="ECO:0000313" key="2">
    <source>
        <dbReference type="Proteomes" id="UP000002200"/>
    </source>
</evidence>
<dbReference type="Gene3D" id="3.40.30.10">
    <property type="entry name" value="Glutaredoxin"/>
    <property type="match status" value="1"/>
</dbReference>
<dbReference type="KEGG" id="twh:TWT_398"/>
<sequence>MLVCVSSSSVRVWLDPFCPWAWLVANWLEEVSLHRKIDVDQRTMSLALLPGNSARRNEPFMEASLEATLVLTAVAQELGSGASKRLYMSLGKKIHKEEFNLGNTATLIADSLSDTGLPEDFSRRSSEYYNQLQESTSTALSLVGDQCGTPVVSVGDVAFFGPVISRVPRGEDAVRFFDSIVSVCSWSGFYELKRTRSEGPQID</sequence>
<dbReference type="InterPro" id="IPR036249">
    <property type="entry name" value="Thioredoxin-like_sf"/>
</dbReference>
<dbReference type="AlphaFoldDB" id="Q83GB4"/>
<name>Q83GB4_TROWT</name>
<dbReference type="STRING" id="203267.TWT_398"/>
<evidence type="ECO:0000313" key="1">
    <source>
        <dbReference type="EMBL" id="AAO44495.1"/>
    </source>
</evidence>
<organism evidence="1 2">
    <name type="scientific">Tropheryma whipplei (strain Twist)</name>
    <name type="common">Whipple's bacillus</name>
    <dbReference type="NCBI Taxonomy" id="203267"/>
    <lineage>
        <taxon>Bacteria</taxon>
        <taxon>Bacillati</taxon>
        <taxon>Actinomycetota</taxon>
        <taxon>Actinomycetes</taxon>
        <taxon>Micrococcales</taxon>
        <taxon>Tropherymataceae</taxon>
        <taxon>Tropheryma</taxon>
    </lineage>
</organism>
<accession>Q83GB4</accession>
<dbReference type="Proteomes" id="UP000002200">
    <property type="component" value="Chromosome"/>
</dbReference>
<dbReference type="eggNOG" id="COG3917">
    <property type="taxonomic scope" value="Bacteria"/>
</dbReference>
<evidence type="ECO:0008006" key="3">
    <source>
        <dbReference type="Google" id="ProtNLM"/>
    </source>
</evidence>
<protein>
    <recommendedName>
        <fullName evidence="3">DSBA-like thioredoxin domain-containing protein</fullName>
    </recommendedName>
</protein>
<reference evidence="1 2" key="1">
    <citation type="journal article" date="2003" name="Genome Res.">
        <title>Tropheryma whipplei twist: a human pathogenic Actinobacteria with a reduced genome.</title>
        <authorList>
            <person name="Raoult D."/>
            <person name="Ogata H."/>
            <person name="Audic S."/>
            <person name="Robert C."/>
            <person name="Suhre K."/>
            <person name="Drancourt M."/>
            <person name="Claverie J.-M."/>
        </authorList>
    </citation>
    <scope>NUCLEOTIDE SEQUENCE [LARGE SCALE GENOMIC DNA]</scope>
    <source>
        <strain evidence="1 2">Twist</strain>
    </source>
</reference>